<protein>
    <submittedName>
        <fullName evidence="2">Uncharacterized protein</fullName>
    </submittedName>
</protein>
<feature type="transmembrane region" description="Helical" evidence="1">
    <location>
        <begin position="6"/>
        <end position="27"/>
    </location>
</feature>
<dbReference type="EMBL" id="BARU01009381">
    <property type="protein sequence ID" value="GAH36291.1"/>
    <property type="molecule type" value="Genomic_DNA"/>
</dbReference>
<keyword evidence="1" id="KW-0472">Membrane</keyword>
<evidence type="ECO:0000256" key="1">
    <source>
        <dbReference type="SAM" id="Phobius"/>
    </source>
</evidence>
<reference evidence="2" key="1">
    <citation type="journal article" date="2014" name="Front. Microbiol.">
        <title>High frequency of phylogenetically diverse reductive dehalogenase-homologous genes in deep subseafloor sedimentary metagenomes.</title>
        <authorList>
            <person name="Kawai M."/>
            <person name="Futagami T."/>
            <person name="Toyoda A."/>
            <person name="Takaki Y."/>
            <person name="Nishi S."/>
            <person name="Hori S."/>
            <person name="Arai W."/>
            <person name="Tsubouchi T."/>
            <person name="Morono Y."/>
            <person name="Uchiyama I."/>
            <person name="Ito T."/>
            <person name="Fujiyama A."/>
            <person name="Inagaki F."/>
            <person name="Takami H."/>
        </authorList>
    </citation>
    <scope>NUCLEOTIDE SEQUENCE</scope>
    <source>
        <strain evidence="2">Expedition CK06-06</strain>
    </source>
</reference>
<dbReference type="AlphaFoldDB" id="X1ESB7"/>
<feature type="transmembrane region" description="Helical" evidence="1">
    <location>
        <begin position="145"/>
        <end position="165"/>
    </location>
</feature>
<organism evidence="2">
    <name type="scientific">marine sediment metagenome</name>
    <dbReference type="NCBI Taxonomy" id="412755"/>
    <lineage>
        <taxon>unclassified sequences</taxon>
        <taxon>metagenomes</taxon>
        <taxon>ecological metagenomes</taxon>
    </lineage>
</organism>
<feature type="transmembrane region" description="Helical" evidence="1">
    <location>
        <begin position="106"/>
        <end position="125"/>
    </location>
</feature>
<keyword evidence="1" id="KW-0812">Transmembrane</keyword>
<feature type="transmembrane region" description="Helical" evidence="1">
    <location>
        <begin position="70"/>
        <end position="94"/>
    </location>
</feature>
<keyword evidence="1" id="KW-1133">Transmembrane helix</keyword>
<sequence length="228" mass="25501">MGEIKDYIWTLPLIGGILALGAFFAPAAYLEENLDYIYIWIWALLSYQYYDSWLDEFDRGVIFSDNPDILNPSIICSVIIFLCIMVLIGTSFYYRKRMKNSKVNPIVWVGASLCILGSTIGWMVAIEIAMSSASLPSFWNIFNPGFGVIGMFIGSILPIIGYGVARVSIKQKREPIQLPSEGMPITVKQEPTTPTTSILISKTKFCPECGTKLSKENQKFCMDCGTEI</sequence>
<proteinExistence type="predicted"/>
<comment type="caution">
    <text evidence="2">The sequence shown here is derived from an EMBL/GenBank/DDBJ whole genome shotgun (WGS) entry which is preliminary data.</text>
</comment>
<evidence type="ECO:0000313" key="2">
    <source>
        <dbReference type="EMBL" id="GAH36291.1"/>
    </source>
</evidence>
<gene>
    <name evidence="2" type="ORF">S03H2_18117</name>
</gene>
<accession>X1ESB7</accession>
<name>X1ESB7_9ZZZZ</name>